<keyword evidence="2" id="KW-0808">Transferase</keyword>
<dbReference type="Gene3D" id="6.10.140.2220">
    <property type="match status" value="1"/>
</dbReference>
<evidence type="ECO:0000256" key="2">
    <source>
        <dbReference type="ARBA" id="ARBA00022679"/>
    </source>
</evidence>
<comment type="caution">
    <text evidence="8">The sequence shown here is derived from an EMBL/GenBank/DDBJ whole genome shotgun (WGS) entry which is preliminary data.</text>
</comment>
<evidence type="ECO:0000259" key="7">
    <source>
        <dbReference type="PROSITE" id="PS50280"/>
    </source>
</evidence>
<proteinExistence type="predicted"/>
<evidence type="ECO:0000256" key="3">
    <source>
        <dbReference type="ARBA" id="ARBA00022691"/>
    </source>
</evidence>
<evidence type="ECO:0000313" key="9">
    <source>
        <dbReference type="Proteomes" id="UP000772434"/>
    </source>
</evidence>
<dbReference type="Proteomes" id="UP000772434">
    <property type="component" value="Unassembled WGS sequence"/>
</dbReference>
<dbReference type="OrthoDB" id="438641at2759"/>
<dbReference type="Pfam" id="PF00856">
    <property type="entry name" value="SET"/>
    <property type="match status" value="1"/>
</dbReference>
<feature type="domain" description="SET" evidence="7">
    <location>
        <begin position="90"/>
        <end position="375"/>
    </location>
</feature>
<dbReference type="GO" id="GO:0032259">
    <property type="term" value="P:methylation"/>
    <property type="evidence" value="ECO:0007669"/>
    <property type="project" value="UniProtKB-KW"/>
</dbReference>
<dbReference type="SUPFAM" id="SSF82199">
    <property type="entry name" value="SET domain"/>
    <property type="match status" value="1"/>
</dbReference>
<gene>
    <name evidence="8" type="ORF">BDP27DRAFT_187636</name>
</gene>
<protein>
    <recommendedName>
        <fullName evidence="5">Histone-lysine N-methyltransferase SET5</fullName>
    </recommendedName>
    <alternativeName>
        <fullName evidence="4">SET domain-containing protein 5</fullName>
    </alternativeName>
</protein>
<dbReference type="InterPro" id="IPR046341">
    <property type="entry name" value="SET_dom_sf"/>
</dbReference>
<keyword evidence="1" id="KW-0489">Methyltransferase</keyword>
<evidence type="ECO:0000256" key="5">
    <source>
        <dbReference type="ARBA" id="ARBA00044528"/>
    </source>
</evidence>
<dbReference type="GO" id="GO:0045814">
    <property type="term" value="P:negative regulation of gene expression, epigenetic"/>
    <property type="evidence" value="ECO:0007669"/>
    <property type="project" value="TreeGrafter"/>
</dbReference>
<name>A0A9P5Q6B5_9AGAR</name>
<evidence type="ECO:0000313" key="8">
    <source>
        <dbReference type="EMBL" id="KAF9074395.1"/>
    </source>
</evidence>
<reference evidence="8" key="1">
    <citation type="submission" date="2020-11" db="EMBL/GenBank/DDBJ databases">
        <authorList>
            <consortium name="DOE Joint Genome Institute"/>
            <person name="Ahrendt S."/>
            <person name="Riley R."/>
            <person name="Andreopoulos W."/>
            <person name="Labutti K."/>
            <person name="Pangilinan J."/>
            <person name="Ruiz-Duenas F.J."/>
            <person name="Barrasa J.M."/>
            <person name="Sanchez-Garcia M."/>
            <person name="Camarero S."/>
            <person name="Miyauchi S."/>
            <person name="Serrano A."/>
            <person name="Linde D."/>
            <person name="Babiker R."/>
            <person name="Drula E."/>
            <person name="Ayuso-Fernandez I."/>
            <person name="Pacheco R."/>
            <person name="Padilla G."/>
            <person name="Ferreira P."/>
            <person name="Barriuso J."/>
            <person name="Kellner H."/>
            <person name="Castanera R."/>
            <person name="Alfaro M."/>
            <person name="Ramirez L."/>
            <person name="Pisabarro A.G."/>
            <person name="Kuo A."/>
            <person name="Tritt A."/>
            <person name="Lipzen A."/>
            <person name="He G."/>
            <person name="Yan M."/>
            <person name="Ng V."/>
            <person name="Cullen D."/>
            <person name="Martin F."/>
            <person name="Rosso M.-N."/>
            <person name="Henrissat B."/>
            <person name="Hibbett D."/>
            <person name="Martinez A.T."/>
            <person name="Grigoriev I.V."/>
        </authorList>
    </citation>
    <scope>NUCLEOTIDE SEQUENCE</scope>
    <source>
        <strain evidence="8">AH 40177</strain>
    </source>
</reference>
<dbReference type="SMART" id="SM00317">
    <property type="entry name" value="SET"/>
    <property type="match status" value="1"/>
</dbReference>
<dbReference type="InterPro" id="IPR001214">
    <property type="entry name" value="SET_dom"/>
</dbReference>
<dbReference type="Gene3D" id="2.170.270.10">
    <property type="entry name" value="SET domain"/>
    <property type="match status" value="1"/>
</dbReference>
<keyword evidence="9" id="KW-1185">Reference proteome</keyword>
<accession>A0A9P5Q6B5</accession>
<organism evidence="8 9">
    <name type="scientific">Rhodocollybia butyracea</name>
    <dbReference type="NCBI Taxonomy" id="206335"/>
    <lineage>
        <taxon>Eukaryota</taxon>
        <taxon>Fungi</taxon>
        <taxon>Dikarya</taxon>
        <taxon>Basidiomycota</taxon>
        <taxon>Agaricomycotina</taxon>
        <taxon>Agaricomycetes</taxon>
        <taxon>Agaricomycetidae</taxon>
        <taxon>Agaricales</taxon>
        <taxon>Marasmiineae</taxon>
        <taxon>Omphalotaceae</taxon>
        <taxon>Rhodocollybia</taxon>
    </lineage>
</organism>
<comment type="catalytic activity">
    <reaction evidence="6">
        <text>L-lysyl-[histone] + S-adenosyl-L-methionine = N(6)-methyl-L-lysyl-[histone] + S-adenosyl-L-homocysteine + H(+)</text>
        <dbReference type="Rhea" id="RHEA:10024"/>
        <dbReference type="Rhea" id="RHEA-COMP:9845"/>
        <dbReference type="Rhea" id="RHEA-COMP:9846"/>
        <dbReference type="ChEBI" id="CHEBI:15378"/>
        <dbReference type="ChEBI" id="CHEBI:29969"/>
        <dbReference type="ChEBI" id="CHEBI:57856"/>
        <dbReference type="ChEBI" id="CHEBI:59789"/>
        <dbReference type="ChEBI" id="CHEBI:61929"/>
    </reaction>
    <physiologicalReaction direction="left-to-right" evidence="6">
        <dbReference type="Rhea" id="RHEA:10025"/>
    </physiologicalReaction>
</comment>
<evidence type="ECO:0000256" key="1">
    <source>
        <dbReference type="ARBA" id="ARBA00022603"/>
    </source>
</evidence>
<dbReference type="PANTHER" id="PTHR46402:SF2">
    <property type="entry name" value="HISTONE-LYSINE N-TRIMETHYLTRANSFERASE SMYD5"/>
    <property type="match status" value="1"/>
</dbReference>
<sequence length="438" mass="49304">MTPSEDDLRDAVISLKSAHPELGIGKIHSLLLGINPGWIVSEKRTRKALQNEGLILQSSADLSSKSQPKSPHVFPSSKLIQNLDVSRYSTKIEVRHFNKKKGKGLVATEKIAKGEPVWKEDPYVVAAEWEIYDLQNLGQACSFCTTPFSSTTTTSLLTSCASSTSSSFCPARFCNRLCRDRSARTHPLLCPSQNPASVPLMKWARETQWVALHALAYMTTRVMILCQDPKVADEEWRIATSYATLSMEDRSKQGFQKAEPDHEAWRKAFSLYMQAFKEPSSVLEQKKLARIIKKPVKAEISQGLFQYDAFLRNLGKMNLNLEAHGGLYVLHSHLNHSCDPNISIRHLEQRSALSRITAIATKDIEPGEELFITYVNPMLPVHSRQEELRGWGFGKCSCSRCLEEEKHIKDNDDDNKDRPSMLDMTDLEKEIKAGLGVM</sequence>
<dbReference type="CDD" id="cd20071">
    <property type="entry name" value="SET_SMYD"/>
    <property type="match status" value="1"/>
</dbReference>
<dbReference type="Gene3D" id="1.10.220.160">
    <property type="match status" value="1"/>
</dbReference>
<evidence type="ECO:0000256" key="6">
    <source>
        <dbReference type="ARBA" id="ARBA00048619"/>
    </source>
</evidence>
<dbReference type="AlphaFoldDB" id="A0A9P5Q6B5"/>
<dbReference type="PROSITE" id="PS50280">
    <property type="entry name" value="SET"/>
    <property type="match status" value="1"/>
</dbReference>
<keyword evidence="3" id="KW-0949">S-adenosyl-L-methionine</keyword>
<dbReference type="GO" id="GO:0042799">
    <property type="term" value="F:histone H4K20 methyltransferase activity"/>
    <property type="evidence" value="ECO:0007669"/>
    <property type="project" value="TreeGrafter"/>
</dbReference>
<dbReference type="EMBL" id="JADNRY010000013">
    <property type="protein sequence ID" value="KAF9074395.1"/>
    <property type="molecule type" value="Genomic_DNA"/>
</dbReference>
<evidence type="ECO:0000256" key="4">
    <source>
        <dbReference type="ARBA" id="ARBA00042380"/>
    </source>
</evidence>
<dbReference type="PANTHER" id="PTHR46402">
    <property type="entry name" value="SET AND MYND DOMAIN-CONTAINING PROTEIN 5"/>
    <property type="match status" value="1"/>
</dbReference>